<name>A0ABT6BE74_9GAMM</name>
<evidence type="ECO:0000313" key="3">
    <source>
        <dbReference type="Proteomes" id="UP001528850"/>
    </source>
</evidence>
<dbReference type="EMBL" id="JARJJS010000004">
    <property type="protein sequence ID" value="MDF4026342.1"/>
    <property type="molecule type" value="Genomic_DNA"/>
</dbReference>
<feature type="transmembrane region" description="Helical" evidence="1">
    <location>
        <begin position="204"/>
        <end position="227"/>
    </location>
</feature>
<sequence>MFDIARAEWGRYRGWIAAYAIAHLLLLVFFGRIVDLGQQPLTVYRAFAAGYGLTGLLLGMHQMGTWRKPNAWLQLLHRPLAPSRIAMALVVTATAGLVVAVALPVALTLAWQLWGSARVVDPRHGLLPLSALSIAACGYLAGAYGMLADRRYAASGLVLLLWIGASQATGVGALGIQALACACGVGLVLAAFRPDLGSPPKTFATMLLVTVPVLFGAYVGILLLGFLSELAWIMLGSHPANMALPPAGGFTQAERMTPRDRLLAGLAPATLGDVPLWREQVALSDVHAIGRQVGELPWRGQISNPGGNGFDADPTRVHWTFRHATLRYAGRHVTDGTSAGTLGVGLDNMPFPAVASVAGEFPGGAAGDRAIVAANTLYRYVASVGRVVPRIALPGGEFVLGITPVGGSLVVLGDRALYVVDGRHLADGEGLVSPRQRVPLPGMPGDLSRIDLAELVDGYLVSLTFTAHASDPFGIAPFQTVLWVDDAGKVTPVATRSLGEDYPAAFRYRGWWPSPAMYALRKAGTQLFAHADPTQHADASPLPDTVRTLAASSMLASVFAAAWLARRRRLRPASALAWITACGVIGPPAVVGLMLIVPMPEHVPASVAAIA</sequence>
<keyword evidence="1" id="KW-0812">Transmembrane</keyword>
<feature type="transmembrane region" description="Helical" evidence="1">
    <location>
        <begin position="85"/>
        <end position="114"/>
    </location>
</feature>
<accession>A0ABT6BE74</accession>
<feature type="transmembrane region" description="Helical" evidence="1">
    <location>
        <begin position="12"/>
        <end position="31"/>
    </location>
</feature>
<feature type="transmembrane region" description="Helical" evidence="1">
    <location>
        <begin position="575"/>
        <end position="597"/>
    </location>
</feature>
<keyword evidence="1" id="KW-1133">Transmembrane helix</keyword>
<gene>
    <name evidence="2" type="ORF">P3W24_15320</name>
</gene>
<proteinExistence type="predicted"/>
<feature type="transmembrane region" description="Helical" evidence="1">
    <location>
        <begin position="43"/>
        <end position="64"/>
    </location>
</feature>
<comment type="caution">
    <text evidence="2">The sequence shown here is derived from an EMBL/GenBank/DDBJ whole genome shotgun (WGS) entry which is preliminary data.</text>
</comment>
<feature type="transmembrane region" description="Helical" evidence="1">
    <location>
        <begin position="159"/>
        <end position="192"/>
    </location>
</feature>
<evidence type="ECO:0000313" key="2">
    <source>
        <dbReference type="EMBL" id="MDF4026342.1"/>
    </source>
</evidence>
<keyword evidence="1" id="KW-0472">Membrane</keyword>
<protein>
    <recommendedName>
        <fullName evidence="4">ABC transporter permease</fullName>
    </recommendedName>
</protein>
<evidence type="ECO:0000256" key="1">
    <source>
        <dbReference type="SAM" id="Phobius"/>
    </source>
</evidence>
<dbReference type="Proteomes" id="UP001528850">
    <property type="component" value="Unassembled WGS sequence"/>
</dbReference>
<keyword evidence="3" id="KW-1185">Reference proteome</keyword>
<feature type="transmembrane region" description="Helical" evidence="1">
    <location>
        <begin position="126"/>
        <end position="147"/>
    </location>
</feature>
<organism evidence="2 3">
    <name type="scientific">Luteibacter sahnii</name>
    <dbReference type="NCBI Taxonomy" id="3021977"/>
    <lineage>
        <taxon>Bacteria</taxon>
        <taxon>Pseudomonadati</taxon>
        <taxon>Pseudomonadota</taxon>
        <taxon>Gammaproteobacteria</taxon>
        <taxon>Lysobacterales</taxon>
        <taxon>Rhodanobacteraceae</taxon>
        <taxon>Luteibacter</taxon>
    </lineage>
</organism>
<reference evidence="2 3" key="1">
    <citation type="journal article" date="2024" name="Curr. Microbiol.">
        <title>Luteibacter sahnii sp. nov., A Novel Yellow-Colored Xanthomonadin Pigment Producing Probiotic Bacterium from Healthy Rice Seed Microbiome.</title>
        <authorList>
            <person name="Jaiswal G."/>
            <person name="Rana R."/>
            <person name="Nayak P.K."/>
            <person name="Chouhan R."/>
            <person name="Gandhi S.G."/>
            <person name="Patel H.K."/>
            <person name="Patil P.B."/>
        </authorList>
    </citation>
    <scope>NUCLEOTIDE SEQUENCE [LARGE SCALE GENOMIC DNA]</scope>
    <source>
        <strain evidence="2 3">PPL201</strain>
    </source>
</reference>
<evidence type="ECO:0008006" key="4">
    <source>
        <dbReference type="Google" id="ProtNLM"/>
    </source>
</evidence>